<organism evidence="1 2">
    <name type="scientific">Leptidea sinapis</name>
    <dbReference type="NCBI Taxonomy" id="189913"/>
    <lineage>
        <taxon>Eukaryota</taxon>
        <taxon>Metazoa</taxon>
        <taxon>Ecdysozoa</taxon>
        <taxon>Arthropoda</taxon>
        <taxon>Hexapoda</taxon>
        <taxon>Insecta</taxon>
        <taxon>Pterygota</taxon>
        <taxon>Neoptera</taxon>
        <taxon>Endopterygota</taxon>
        <taxon>Lepidoptera</taxon>
        <taxon>Glossata</taxon>
        <taxon>Ditrysia</taxon>
        <taxon>Papilionoidea</taxon>
        <taxon>Pieridae</taxon>
        <taxon>Dismorphiinae</taxon>
        <taxon>Leptidea</taxon>
    </lineage>
</organism>
<dbReference type="Proteomes" id="UP000324832">
    <property type="component" value="Unassembled WGS sequence"/>
</dbReference>
<keyword evidence="2" id="KW-1185">Reference proteome</keyword>
<reference evidence="1 2" key="1">
    <citation type="submission" date="2017-07" db="EMBL/GenBank/DDBJ databases">
        <authorList>
            <person name="Talla V."/>
            <person name="Backstrom N."/>
        </authorList>
    </citation>
    <scope>NUCLEOTIDE SEQUENCE [LARGE SCALE GENOMIC DNA]</scope>
</reference>
<protein>
    <submittedName>
        <fullName evidence="1">Uncharacterized protein</fullName>
    </submittedName>
</protein>
<evidence type="ECO:0000313" key="1">
    <source>
        <dbReference type="EMBL" id="VVC89392.1"/>
    </source>
</evidence>
<accession>A0A5E4PVC7</accession>
<dbReference type="EMBL" id="FZQP02000537">
    <property type="protein sequence ID" value="VVC89392.1"/>
    <property type="molecule type" value="Genomic_DNA"/>
</dbReference>
<sequence length="126" mass="14064">MLCTKINDIPTGVFFSSVRLFNGDTAPNYQSREFIGRGERLVLPRITFTVYGPLVFFYFHIRLTSGVRCDNKIVHHGTRSPTGGRYTPDPLCADSPAVLASGEKHEVGVTHQGPNFAEERHKSLDK</sequence>
<gene>
    <name evidence="1" type="ORF">LSINAPIS_LOCUS2527</name>
</gene>
<proteinExistence type="predicted"/>
<name>A0A5E4PVC7_9NEOP</name>
<evidence type="ECO:0000313" key="2">
    <source>
        <dbReference type="Proteomes" id="UP000324832"/>
    </source>
</evidence>
<dbReference type="AlphaFoldDB" id="A0A5E4PVC7"/>